<dbReference type="Gene3D" id="3.40.50.2000">
    <property type="entry name" value="Glycogen Phosphorylase B"/>
    <property type="match status" value="2"/>
</dbReference>
<dbReference type="GO" id="GO:0016906">
    <property type="term" value="F:sterol 3-beta-glucosyltransferase activity"/>
    <property type="evidence" value="ECO:0007669"/>
    <property type="project" value="UniProtKB-ARBA"/>
</dbReference>
<evidence type="ECO:0000259" key="2">
    <source>
        <dbReference type="Pfam" id="PF06722"/>
    </source>
</evidence>
<reference evidence="3" key="2">
    <citation type="submission" date="2023-06" db="EMBL/GenBank/DDBJ databases">
        <authorList>
            <person name="Kobayashi Y."/>
            <person name="Kayamori A."/>
            <person name="Aoki K."/>
            <person name="Shiwa Y."/>
            <person name="Fujita N."/>
            <person name="Sugita T."/>
            <person name="Iwasaki W."/>
            <person name="Tanaka N."/>
            <person name="Takashima M."/>
        </authorList>
    </citation>
    <scope>NUCLEOTIDE SEQUENCE</scope>
    <source>
        <strain evidence="3">HIS016</strain>
    </source>
</reference>
<protein>
    <recommendedName>
        <fullName evidence="2">Erythromycin biosynthesis protein CIII-like C-terminal domain-containing protein</fullName>
    </recommendedName>
</protein>
<evidence type="ECO:0000313" key="4">
    <source>
        <dbReference type="Proteomes" id="UP001222932"/>
    </source>
</evidence>
<name>A0AAD3YD05_9TREE</name>
<dbReference type="AlphaFoldDB" id="A0AAD3YD05"/>
<evidence type="ECO:0000256" key="1">
    <source>
        <dbReference type="ARBA" id="ARBA00022679"/>
    </source>
</evidence>
<sequence length="397" mass="42394">MRILGISYGTEGDTRPMAALSRGLLDAGHTVLLMGDASGLVSAEALGVPTVALAGDLQDLMRNTPADATGPQIVKLVNKHTSAWMAAALAECPADLILAGGLSVYVAESVGERTNTPVIQTILTPVGSRTRDFVSPILAGLPLPRWGWLNLLTHSIVCWFAWFVFVSATNAARKEHSLPPNRRRRLGDPQVYGISPALLPRPIDYPANALFTGQWVPPAKAWDPQPELEAFLAAGDKPIYVGFGSMAGVSTSLLAQLRAAIGDRRAIFGRGWSTVTDLPPNFFVVDNVPHDWLLPRCAMAIHHGGSGTTHSACAAGVPSIILPTVADQYFWARVMVDIGVADHVLRMHRLDVVKLRAAIAFADTRAPQERARAIGEAMGREDGVSAAVAAIEAFAER</sequence>
<dbReference type="SUPFAM" id="SSF53756">
    <property type="entry name" value="UDP-Glycosyltransferase/glycogen phosphorylase"/>
    <property type="match status" value="1"/>
</dbReference>
<evidence type="ECO:0000313" key="3">
    <source>
        <dbReference type="EMBL" id="GMK57457.1"/>
    </source>
</evidence>
<accession>A0AAD3YD05</accession>
<keyword evidence="4" id="KW-1185">Reference proteome</keyword>
<dbReference type="PANTHER" id="PTHR48050:SF13">
    <property type="entry name" value="STEROL 3-BETA-GLUCOSYLTRANSFERASE UGT80A2"/>
    <property type="match status" value="1"/>
</dbReference>
<dbReference type="CDD" id="cd03784">
    <property type="entry name" value="GT1_Gtf-like"/>
    <property type="match status" value="1"/>
</dbReference>
<dbReference type="EMBL" id="BTCM01000004">
    <property type="protein sequence ID" value="GMK57457.1"/>
    <property type="molecule type" value="Genomic_DNA"/>
</dbReference>
<dbReference type="FunFam" id="3.40.50.2000:FF:000009">
    <property type="entry name" value="Sterol 3-beta-glucosyltransferase UGT80A2"/>
    <property type="match status" value="1"/>
</dbReference>
<dbReference type="InterPro" id="IPR002213">
    <property type="entry name" value="UDP_glucos_trans"/>
</dbReference>
<keyword evidence="1" id="KW-0808">Transferase</keyword>
<proteinExistence type="predicted"/>
<organism evidence="3 4">
    <name type="scientific">Cutaneotrichosporon spelunceum</name>
    <dbReference type="NCBI Taxonomy" id="1672016"/>
    <lineage>
        <taxon>Eukaryota</taxon>
        <taxon>Fungi</taxon>
        <taxon>Dikarya</taxon>
        <taxon>Basidiomycota</taxon>
        <taxon>Agaricomycotina</taxon>
        <taxon>Tremellomycetes</taxon>
        <taxon>Trichosporonales</taxon>
        <taxon>Trichosporonaceae</taxon>
        <taxon>Cutaneotrichosporon</taxon>
    </lineage>
</organism>
<reference evidence="3" key="1">
    <citation type="journal article" date="2023" name="BMC Genomics">
        <title>Chromosome-level genome assemblies of Cutaneotrichosporon spp. (Trichosporonales, Basidiomycota) reveal imbalanced evolution between nucleotide sequences and chromosome synteny.</title>
        <authorList>
            <person name="Kobayashi Y."/>
            <person name="Kayamori A."/>
            <person name="Aoki K."/>
            <person name="Shiwa Y."/>
            <person name="Matsutani M."/>
            <person name="Fujita N."/>
            <person name="Sugita T."/>
            <person name="Iwasaki W."/>
            <person name="Tanaka N."/>
            <person name="Takashima M."/>
        </authorList>
    </citation>
    <scope>NUCLEOTIDE SEQUENCE</scope>
    <source>
        <strain evidence="3">HIS016</strain>
    </source>
</reference>
<dbReference type="InterPro" id="IPR010610">
    <property type="entry name" value="EryCIII-like_C"/>
</dbReference>
<gene>
    <name evidence="3" type="ORF">CspeluHIS016_0402910</name>
</gene>
<dbReference type="Proteomes" id="UP001222932">
    <property type="component" value="Unassembled WGS sequence"/>
</dbReference>
<dbReference type="InterPro" id="IPR050426">
    <property type="entry name" value="Glycosyltransferase_28"/>
</dbReference>
<dbReference type="Pfam" id="PF06722">
    <property type="entry name" value="EryCIII-like_C"/>
    <property type="match status" value="1"/>
</dbReference>
<comment type="caution">
    <text evidence="3">The sequence shown here is derived from an EMBL/GenBank/DDBJ whole genome shotgun (WGS) entry which is preliminary data.</text>
</comment>
<dbReference type="PANTHER" id="PTHR48050">
    <property type="entry name" value="STEROL 3-BETA-GLUCOSYLTRANSFERASE"/>
    <property type="match status" value="1"/>
</dbReference>
<feature type="domain" description="Erythromycin biosynthesis protein CIII-like C-terminal" evidence="2">
    <location>
        <begin position="273"/>
        <end position="376"/>
    </location>
</feature>